<dbReference type="InterPro" id="IPR036086">
    <property type="entry name" value="ParB/Sulfiredoxin_sf"/>
</dbReference>
<name>A0A1V1P0U4_9BACT</name>
<accession>A0A1V1P0U4</accession>
<dbReference type="InterPro" id="IPR003115">
    <property type="entry name" value="ParB_N"/>
</dbReference>
<protein>
    <recommendedName>
        <fullName evidence="1">ParB-like N-terminal domain-containing protein</fullName>
    </recommendedName>
</protein>
<evidence type="ECO:0000313" key="2">
    <source>
        <dbReference type="EMBL" id="ETR68441.1"/>
    </source>
</evidence>
<dbReference type="Proteomes" id="UP000189670">
    <property type="component" value="Unassembled WGS sequence"/>
</dbReference>
<gene>
    <name evidence="2" type="ORF">OMM_10522</name>
</gene>
<dbReference type="AlphaFoldDB" id="A0A1V1P0U4"/>
<sequence>DGLIEPIVTRQKGKKYELIADERRLHAITEHTHLKTIQSKIIDVDDLQARRISAAENLQRAEDMASFDVRFMSFD</sequence>
<dbReference type="EMBL" id="ATBP01000950">
    <property type="protein sequence ID" value="ETR68441.1"/>
    <property type="molecule type" value="Genomic_DNA"/>
</dbReference>
<feature type="domain" description="ParB-like N-terminal" evidence="1">
    <location>
        <begin position="2"/>
        <end position="58"/>
    </location>
</feature>
<organism evidence="2 3">
    <name type="scientific">Candidatus Magnetoglobus multicellularis str. Araruama</name>
    <dbReference type="NCBI Taxonomy" id="890399"/>
    <lineage>
        <taxon>Bacteria</taxon>
        <taxon>Pseudomonadati</taxon>
        <taxon>Thermodesulfobacteriota</taxon>
        <taxon>Desulfobacteria</taxon>
        <taxon>Desulfobacterales</taxon>
        <taxon>Desulfobacteraceae</taxon>
        <taxon>Candidatus Magnetoglobus</taxon>
    </lineage>
</organism>
<comment type="caution">
    <text evidence="2">The sequence shown here is derived from an EMBL/GenBank/DDBJ whole genome shotgun (WGS) entry which is preliminary data.</text>
</comment>
<evidence type="ECO:0000259" key="1">
    <source>
        <dbReference type="Pfam" id="PF02195"/>
    </source>
</evidence>
<proteinExistence type="predicted"/>
<reference evidence="3" key="1">
    <citation type="submission" date="2012-11" db="EMBL/GenBank/DDBJ databases">
        <authorList>
            <person name="Lucero-Rivera Y.E."/>
            <person name="Tovar-Ramirez D."/>
        </authorList>
    </citation>
    <scope>NUCLEOTIDE SEQUENCE [LARGE SCALE GENOMIC DNA]</scope>
    <source>
        <strain evidence="3">Araruama</strain>
    </source>
</reference>
<evidence type="ECO:0000313" key="3">
    <source>
        <dbReference type="Proteomes" id="UP000189670"/>
    </source>
</evidence>
<feature type="non-terminal residue" evidence="2">
    <location>
        <position position="1"/>
    </location>
</feature>
<dbReference type="Pfam" id="PF02195">
    <property type="entry name" value="ParB_N"/>
    <property type="match status" value="1"/>
</dbReference>
<dbReference type="SUPFAM" id="SSF110849">
    <property type="entry name" value="ParB/Sulfiredoxin"/>
    <property type="match status" value="1"/>
</dbReference>
<dbReference type="Gene3D" id="3.90.1530.10">
    <property type="entry name" value="Conserved hypothetical protein from pyrococcus furiosus pfu- 392566-001, ParB domain"/>
    <property type="match status" value="1"/>
</dbReference>